<keyword evidence="6" id="KW-0812">Transmembrane</keyword>
<dbReference type="GO" id="GO:0006511">
    <property type="term" value="P:ubiquitin-dependent protein catabolic process"/>
    <property type="evidence" value="ECO:0007669"/>
    <property type="project" value="TreeGrafter"/>
</dbReference>
<evidence type="ECO:0000256" key="6">
    <source>
        <dbReference type="SAM" id="Phobius"/>
    </source>
</evidence>
<dbReference type="PANTHER" id="PTHR45931:SF3">
    <property type="entry name" value="RING ZINC FINGER-CONTAINING PROTEIN"/>
    <property type="match status" value="1"/>
</dbReference>
<dbReference type="GO" id="GO:0016567">
    <property type="term" value="P:protein ubiquitination"/>
    <property type="evidence" value="ECO:0007669"/>
    <property type="project" value="UniProtKB-UniPathway"/>
</dbReference>
<dbReference type="EMBL" id="JWZX01000540">
    <property type="protein sequence ID" value="KOO48555.1"/>
    <property type="molecule type" value="Genomic_DNA"/>
</dbReference>
<evidence type="ECO:0000256" key="3">
    <source>
        <dbReference type="ARBA" id="ARBA00022833"/>
    </source>
</evidence>
<dbReference type="Gene3D" id="3.30.40.10">
    <property type="entry name" value="Zinc/RING finger domain, C3HC4 (zinc finger)"/>
    <property type="match status" value="1"/>
</dbReference>
<dbReference type="Pfam" id="PF13639">
    <property type="entry name" value="zf-RING_2"/>
    <property type="match status" value="1"/>
</dbReference>
<dbReference type="UniPathway" id="UPA00143"/>
<evidence type="ECO:0000256" key="2">
    <source>
        <dbReference type="ARBA" id="ARBA00022771"/>
    </source>
</evidence>
<evidence type="ECO:0000313" key="9">
    <source>
        <dbReference type="EMBL" id="KOO48555.1"/>
    </source>
</evidence>
<proteinExistence type="predicted"/>
<evidence type="ECO:0000256" key="4">
    <source>
        <dbReference type="PROSITE-ProRule" id="PRU00175"/>
    </source>
</evidence>
<keyword evidence="7" id="KW-0732">Signal</keyword>
<dbReference type="SMART" id="SM00184">
    <property type="entry name" value="RING"/>
    <property type="match status" value="1"/>
</dbReference>
<dbReference type="AlphaFoldDB" id="A0A0M0LBW3"/>
<dbReference type="GO" id="GO:0005634">
    <property type="term" value="C:nucleus"/>
    <property type="evidence" value="ECO:0007669"/>
    <property type="project" value="TreeGrafter"/>
</dbReference>
<dbReference type="GO" id="GO:0008270">
    <property type="term" value="F:zinc ion binding"/>
    <property type="evidence" value="ECO:0007669"/>
    <property type="project" value="UniProtKB-KW"/>
</dbReference>
<feature type="region of interest" description="Disordered" evidence="5">
    <location>
        <begin position="207"/>
        <end position="226"/>
    </location>
</feature>
<evidence type="ECO:0000256" key="5">
    <source>
        <dbReference type="SAM" id="MobiDB-lite"/>
    </source>
</evidence>
<feature type="compositionally biased region" description="Low complexity" evidence="5">
    <location>
        <begin position="207"/>
        <end position="217"/>
    </location>
</feature>
<dbReference type="InterPro" id="IPR051834">
    <property type="entry name" value="RING_finger_E3_ligase"/>
</dbReference>
<dbReference type="Proteomes" id="UP000037460">
    <property type="component" value="Unassembled WGS sequence"/>
</dbReference>
<gene>
    <name evidence="9" type="ORF">Ctob_011183</name>
</gene>
<keyword evidence="6" id="KW-1133">Transmembrane helix</keyword>
<dbReference type="InterPro" id="IPR013083">
    <property type="entry name" value="Znf_RING/FYVE/PHD"/>
</dbReference>
<keyword evidence="10" id="KW-1185">Reference proteome</keyword>
<keyword evidence="1" id="KW-0479">Metal-binding</keyword>
<evidence type="ECO:0000313" key="10">
    <source>
        <dbReference type="Proteomes" id="UP000037460"/>
    </source>
</evidence>
<dbReference type="PANTHER" id="PTHR45931">
    <property type="entry name" value="SI:CH211-59O9.10"/>
    <property type="match status" value="1"/>
</dbReference>
<feature type="non-terminal residue" evidence="9">
    <location>
        <position position="226"/>
    </location>
</feature>
<comment type="caution">
    <text evidence="9">The sequence shown here is derived from an EMBL/GenBank/DDBJ whole genome shotgun (WGS) entry which is preliminary data.</text>
</comment>
<dbReference type="PROSITE" id="PS50089">
    <property type="entry name" value="ZF_RING_2"/>
    <property type="match status" value="1"/>
</dbReference>
<dbReference type="InterPro" id="IPR001841">
    <property type="entry name" value="Znf_RING"/>
</dbReference>
<dbReference type="OrthoDB" id="8062037at2759"/>
<feature type="transmembrane region" description="Helical" evidence="6">
    <location>
        <begin position="59"/>
        <end position="82"/>
    </location>
</feature>
<reference evidence="10" key="1">
    <citation type="journal article" date="2015" name="PLoS Genet.">
        <title>Genome Sequence and Transcriptome Analyses of Chrysochromulina tobin: Metabolic Tools for Enhanced Algal Fitness in the Prominent Order Prymnesiales (Haptophyceae).</title>
        <authorList>
            <person name="Hovde B.T."/>
            <person name="Deodato C.R."/>
            <person name="Hunsperger H.M."/>
            <person name="Ryken S.A."/>
            <person name="Yost W."/>
            <person name="Jha R.K."/>
            <person name="Patterson J."/>
            <person name="Monnat R.J. Jr."/>
            <person name="Barlow S.B."/>
            <person name="Starkenburg S.R."/>
            <person name="Cattolico R.A."/>
        </authorList>
    </citation>
    <scope>NUCLEOTIDE SEQUENCE</scope>
    <source>
        <strain evidence="10">CCMP291</strain>
    </source>
</reference>
<evidence type="ECO:0000256" key="1">
    <source>
        <dbReference type="ARBA" id="ARBA00022723"/>
    </source>
</evidence>
<keyword evidence="6" id="KW-0472">Membrane</keyword>
<dbReference type="GO" id="GO:0061630">
    <property type="term" value="F:ubiquitin protein ligase activity"/>
    <property type="evidence" value="ECO:0007669"/>
    <property type="project" value="TreeGrafter"/>
</dbReference>
<evidence type="ECO:0000259" key="8">
    <source>
        <dbReference type="PROSITE" id="PS50089"/>
    </source>
</evidence>
<organism evidence="9 10">
    <name type="scientific">Chrysochromulina tobinii</name>
    <dbReference type="NCBI Taxonomy" id="1460289"/>
    <lineage>
        <taxon>Eukaryota</taxon>
        <taxon>Haptista</taxon>
        <taxon>Haptophyta</taxon>
        <taxon>Prymnesiophyceae</taxon>
        <taxon>Prymnesiales</taxon>
        <taxon>Chrysochromulinaceae</taxon>
        <taxon>Chrysochromulina</taxon>
    </lineage>
</organism>
<feature type="signal peptide" evidence="7">
    <location>
        <begin position="1"/>
        <end position="19"/>
    </location>
</feature>
<dbReference type="CDD" id="cd16454">
    <property type="entry name" value="RING-H2_PA-TM-RING"/>
    <property type="match status" value="1"/>
</dbReference>
<feature type="chain" id="PRO_5005603278" description="RING-type domain-containing protein" evidence="7">
    <location>
        <begin position="20"/>
        <end position="226"/>
    </location>
</feature>
<evidence type="ECO:0000256" key="7">
    <source>
        <dbReference type="SAM" id="SignalP"/>
    </source>
</evidence>
<feature type="domain" description="RING-type" evidence="8">
    <location>
        <begin position="124"/>
        <end position="171"/>
    </location>
</feature>
<keyword evidence="2 4" id="KW-0863">Zinc-finger</keyword>
<keyword evidence="3" id="KW-0862">Zinc</keyword>
<accession>A0A0M0LBW3</accession>
<protein>
    <recommendedName>
        <fullName evidence="8">RING-type domain-containing protein</fullName>
    </recommendedName>
</protein>
<dbReference type="SUPFAM" id="SSF57850">
    <property type="entry name" value="RING/U-box"/>
    <property type="match status" value="1"/>
</dbReference>
<name>A0A0M0LBW3_9EUKA</name>
<sequence length="226" mass="24832">MVVCNPFNTVLLSLTVTFALPCASVQPLDTHGSANVTRNASTSDDLHGDLHGCMPQQWWLPYECILIVAWLSAFTCTMAVCFEARLRERRAAAMRANKATERSRSVELAVRRLPTCTASGEDECAICLCTLAAGDELRELPCGHKFHFACIDRWLIRRELDYGASSCPLCKKEVLTEEALQAAVAELSREPPSQSAPWAIRSSRVAWRSAQRSAQQAPLGRPTAGP</sequence>